<reference evidence="1" key="1">
    <citation type="submission" date="2021-06" db="EMBL/GenBank/DDBJ databases">
        <authorList>
            <person name="Kallberg Y."/>
            <person name="Tangrot J."/>
            <person name="Rosling A."/>
        </authorList>
    </citation>
    <scope>NUCLEOTIDE SEQUENCE</scope>
    <source>
        <strain evidence="1">FL966</strain>
    </source>
</reference>
<protein>
    <submittedName>
        <fullName evidence="1">10707_t:CDS:1</fullName>
    </submittedName>
</protein>
<dbReference type="EMBL" id="CAJVQA010004493">
    <property type="protein sequence ID" value="CAG8599982.1"/>
    <property type="molecule type" value="Genomic_DNA"/>
</dbReference>
<accession>A0A9N9CFJ6</accession>
<evidence type="ECO:0000313" key="2">
    <source>
        <dbReference type="Proteomes" id="UP000789759"/>
    </source>
</evidence>
<sequence length="121" mass="14207">MNLQTLENIAKVHQFNMLQIEVKTGQIKNNELNSNDLYTLVNSMLYDFEDDNSQDNIDQFFVSDSINTATDNLELEIKTFIDFNSLIFKLYNDNNNDLIENENFESNVIEIHEDYDLKTII</sequence>
<dbReference type="Proteomes" id="UP000789759">
    <property type="component" value="Unassembled WGS sequence"/>
</dbReference>
<comment type="caution">
    <text evidence="1">The sequence shown here is derived from an EMBL/GenBank/DDBJ whole genome shotgun (WGS) entry which is preliminary data.</text>
</comment>
<proteinExistence type="predicted"/>
<evidence type="ECO:0000313" key="1">
    <source>
        <dbReference type="EMBL" id="CAG8599982.1"/>
    </source>
</evidence>
<keyword evidence="2" id="KW-1185">Reference proteome</keyword>
<gene>
    <name evidence="1" type="ORF">CPELLU_LOCUS6944</name>
</gene>
<organism evidence="1 2">
    <name type="scientific">Cetraspora pellucida</name>
    <dbReference type="NCBI Taxonomy" id="1433469"/>
    <lineage>
        <taxon>Eukaryota</taxon>
        <taxon>Fungi</taxon>
        <taxon>Fungi incertae sedis</taxon>
        <taxon>Mucoromycota</taxon>
        <taxon>Glomeromycotina</taxon>
        <taxon>Glomeromycetes</taxon>
        <taxon>Diversisporales</taxon>
        <taxon>Gigasporaceae</taxon>
        <taxon>Cetraspora</taxon>
    </lineage>
</organism>
<dbReference type="AlphaFoldDB" id="A0A9N9CFJ6"/>
<name>A0A9N9CFJ6_9GLOM</name>